<dbReference type="Gene3D" id="6.10.140.270">
    <property type="match status" value="1"/>
</dbReference>
<evidence type="ECO:0000256" key="1">
    <source>
        <dbReference type="ARBA" id="ARBA00004496"/>
    </source>
</evidence>
<evidence type="ECO:0000313" key="8">
    <source>
        <dbReference type="Proteomes" id="UP001154078"/>
    </source>
</evidence>
<proteinExistence type="predicted"/>
<feature type="domain" description="Enhancer of mRNA-decapping protein 4 C-terminal" evidence="6">
    <location>
        <begin position="17"/>
        <end position="136"/>
    </location>
</feature>
<evidence type="ECO:0000256" key="3">
    <source>
        <dbReference type="ARBA" id="ARBA00022574"/>
    </source>
</evidence>
<reference evidence="7" key="1">
    <citation type="submission" date="2021-12" db="EMBL/GenBank/DDBJ databases">
        <authorList>
            <person name="King R."/>
        </authorList>
    </citation>
    <scope>NUCLEOTIDE SEQUENCE</scope>
</reference>
<dbReference type="GO" id="GO:0031087">
    <property type="term" value="P:deadenylation-independent decapping of nuclear-transcribed mRNA"/>
    <property type="evidence" value="ECO:0007669"/>
    <property type="project" value="InterPro"/>
</dbReference>
<dbReference type="InterPro" id="IPR044938">
    <property type="entry name" value="EDC4_C_sf"/>
</dbReference>
<evidence type="ECO:0000256" key="5">
    <source>
        <dbReference type="SAM" id="SignalP"/>
    </source>
</evidence>
<protein>
    <recommendedName>
        <fullName evidence="6">Enhancer of mRNA-decapping protein 4 C-terminal domain-containing protein</fullName>
    </recommendedName>
</protein>
<sequence length="145" mass="16651">MIIFILFFNFQATLAHIQQHIMRRNYDEAFRLALSAENLSYVIYTCEKVDVNTLFGDECLLQQSCLLALIQQLSVELHKNTDLKLSYIRAAFLGLSSDTPTTKQFVTKVLKELLRQLQVFINSNPPIKHLKEAKLLKMAAESMLS</sequence>
<dbReference type="Pfam" id="PF21289">
    <property type="entry name" value="EDC4_C"/>
    <property type="match status" value="1"/>
</dbReference>
<keyword evidence="3" id="KW-0853">WD repeat</keyword>
<comment type="subcellular location">
    <subcellularLocation>
        <location evidence="1">Cytoplasm</location>
    </subcellularLocation>
</comment>
<dbReference type="EMBL" id="OV121136">
    <property type="protein sequence ID" value="CAH0557398.1"/>
    <property type="molecule type" value="Genomic_DNA"/>
</dbReference>
<gene>
    <name evidence="7" type="ORF">MELIAE_LOCUS8134</name>
</gene>
<dbReference type="PANTHER" id="PTHR15598:SF5">
    <property type="entry name" value="ENHANCER OF MRNA-DECAPPING PROTEIN 4"/>
    <property type="match status" value="1"/>
</dbReference>
<evidence type="ECO:0000259" key="6">
    <source>
        <dbReference type="Pfam" id="PF21289"/>
    </source>
</evidence>
<dbReference type="PANTHER" id="PTHR15598">
    <property type="entry name" value="ENHANCER OF MRNA-DECAPPING PROTEIN 4"/>
    <property type="match status" value="1"/>
</dbReference>
<dbReference type="Proteomes" id="UP001154078">
    <property type="component" value="Chromosome 5"/>
</dbReference>
<name>A0A9P0B892_BRAAE</name>
<keyword evidence="2" id="KW-0963">Cytoplasm</keyword>
<evidence type="ECO:0000313" key="7">
    <source>
        <dbReference type="EMBL" id="CAH0557398.1"/>
    </source>
</evidence>
<dbReference type="Gene3D" id="1.10.220.100">
    <property type="entry name" value="conserved c-terminal region of ge- 1"/>
    <property type="match status" value="1"/>
</dbReference>
<feature type="signal peptide" evidence="5">
    <location>
        <begin position="1"/>
        <end position="15"/>
    </location>
</feature>
<keyword evidence="8" id="KW-1185">Reference proteome</keyword>
<dbReference type="GO" id="GO:0000932">
    <property type="term" value="C:P-body"/>
    <property type="evidence" value="ECO:0007669"/>
    <property type="project" value="TreeGrafter"/>
</dbReference>
<evidence type="ECO:0000256" key="4">
    <source>
        <dbReference type="ARBA" id="ARBA00022737"/>
    </source>
</evidence>
<organism evidence="7 8">
    <name type="scientific">Brassicogethes aeneus</name>
    <name type="common">Rape pollen beetle</name>
    <name type="synonym">Meligethes aeneus</name>
    <dbReference type="NCBI Taxonomy" id="1431903"/>
    <lineage>
        <taxon>Eukaryota</taxon>
        <taxon>Metazoa</taxon>
        <taxon>Ecdysozoa</taxon>
        <taxon>Arthropoda</taxon>
        <taxon>Hexapoda</taxon>
        <taxon>Insecta</taxon>
        <taxon>Pterygota</taxon>
        <taxon>Neoptera</taxon>
        <taxon>Endopterygota</taxon>
        <taxon>Coleoptera</taxon>
        <taxon>Polyphaga</taxon>
        <taxon>Cucujiformia</taxon>
        <taxon>Nitidulidae</taxon>
        <taxon>Meligethinae</taxon>
        <taxon>Brassicogethes</taxon>
    </lineage>
</organism>
<dbReference type="AlphaFoldDB" id="A0A9P0B892"/>
<keyword evidence="5" id="KW-0732">Signal</keyword>
<accession>A0A9P0B892</accession>
<feature type="chain" id="PRO_5040131930" description="Enhancer of mRNA-decapping protein 4 C-terminal domain-containing protein" evidence="5">
    <location>
        <begin position="16"/>
        <end position="145"/>
    </location>
</feature>
<dbReference type="OrthoDB" id="21128at2759"/>
<evidence type="ECO:0000256" key="2">
    <source>
        <dbReference type="ARBA" id="ARBA00022490"/>
    </source>
</evidence>
<dbReference type="InterPro" id="IPR045152">
    <property type="entry name" value="EDC4-like"/>
</dbReference>
<keyword evidence="4" id="KW-0677">Repeat</keyword>
<dbReference type="InterPro" id="IPR049404">
    <property type="entry name" value="EDC4_C"/>
</dbReference>